<evidence type="ECO:0000313" key="2">
    <source>
        <dbReference type="EMBL" id="RVW91888.1"/>
    </source>
</evidence>
<organism evidence="2 3">
    <name type="scientific">Vitis vinifera</name>
    <name type="common">Grape</name>
    <dbReference type="NCBI Taxonomy" id="29760"/>
    <lineage>
        <taxon>Eukaryota</taxon>
        <taxon>Viridiplantae</taxon>
        <taxon>Streptophyta</taxon>
        <taxon>Embryophyta</taxon>
        <taxon>Tracheophyta</taxon>
        <taxon>Spermatophyta</taxon>
        <taxon>Magnoliopsida</taxon>
        <taxon>eudicotyledons</taxon>
        <taxon>Gunneridae</taxon>
        <taxon>Pentapetalae</taxon>
        <taxon>rosids</taxon>
        <taxon>Vitales</taxon>
        <taxon>Vitaceae</taxon>
        <taxon>Viteae</taxon>
        <taxon>Vitis</taxon>
    </lineage>
</organism>
<evidence type="ECO:0000313" key="3">
    <source>
        <dbReference type="Proteomes" id="UP000288805"/>
    </source>
</evidence>
<protein>
    <recommendedName>
        <fullName evidence="1">DUF4220 domain-containing protein</fullName>
    </recommendedName>
</protein>
<sequence>MMSFSSSLAISISSVDFPQHFFFSPSHSQTRRKAVTLDYSYMNTNEFKVIVICTSSMIFMNKRRVMENFHQSVTKLWNEWQLRVLFLLASSPTAEEIVKITHHNKMIRYGHFGHLGGPDTITAYSLEDNELWTRYLLGLVIQFGGAFYIFLRSWKGTPLNILAVPMFVAGLIKYGERTWFLKSRSSNQLRKSMIRAPDPGTNYAKFMEEYALRRAQGYNVSLQPIIETSEVVNIPSPTPRKKNIPDAALLQKGNEYFPKFKLLFTDLVLESTDLEESNPSSRKYLARKLSEHDYSTIDVIITWLLLVGAICSGDLFYYYTVFLRLDHELVEQTRKPLVTLIFQVVSSCRLPYLFPANKRWYNSMVQYSLIEKSRSASDIKAAKKLCADRGEWTLQKMNCLHKLGWSIEVEFDESILLWHLITDLCYYTDLNKKSFSIENSKYSCAQAIAFFHRKHVKDGIQACEKLLQVNTEILPLKVKGDRSKSGLFDACRLAKSLQSLETEEE</sequence>
<comment type="caution">
    <text evidence="2">The sequence shown here is derived from an EMBL/GenBank/DDBJ whole genome shotgun (WGS) entry which is preliminary data.</text>
</comment>
<reference evidence="2 3" key="1">
    <citation type="journal article" date="2018" name="PLoS Genet.">
        <title>Population sequencing reveals clonal diversity and ancestral inbreeding in the grapevine cultivar Chardonnay.</title>
        <authorList>
            <person name="Roach M.J."/>
            <person name="Johnson D.L."/>
            <person name="Bohlmann J."/>
            <person name="van Vuuren H.J."/>
            <person name="Jones S.J."/>
            <person name="Pretorius I.S."/>
            <person name="Schmidt S.A."/>
            <person name="Borneman A.R."/>
        </authorList>
    </citation>
    <scope>NUCLEOTIDE SEQUENCE [LARGE SCALE GENOMIC DNA]</scope>
    <source>
        <strain evidence="3">cv. Chardonnay</strain>
        <tissue evidence="2">Leaf</tissue>
    </source>
</reference>
<dbReference type="InterPro" id="IPR025315">
    <property type="entry name" value="DUF4220"/>
</dbReference>
<dbReference type="PANTHER" id="PTHR31325">
    <property type="entry name" value="OS01G0798800 PROTEIN-RELATED"/>
    <property type="match status" value="1"/>
</dbReference>
<accession>A0A438I5A5</accession>
<gene>
    <name evidence="2" type="ORF">CK203_030217</name>
</gene>
<evidence type="ECO:0000259" key="1">
    <source>
        <dbReference type="Pfam" id="PF13968"/>
    </source>
</evidence>
<dbReference type="EMBL" id="QGNW01000141">
    <property type="protein sequence ID" value="RVW91888.1"/>
    <property type="molecule type" value="Genomic_DNA"/>
</dbReference>
<feature type="domain" description="DUF4220" evidence="1">
    <location>
        <begin position="114"/>
        <end position="285"/>
    </location>
</feature>
<proteinExistence type="predicted"/>
<dbReference type="Pfam" id="PF13968">
    <property type="entry name" value="DUF4220"/>
    <property type="match status" value="1"/>
</dbReference>
<dbReference type="Proteomes" id="UP000288805">
    <property type="component" value="Unassembled WGS sequence"/>
</dbReference>
<name>A0A438I5A5_VITVI</name>
<dbReference type="AlphaFoldDB" id="A0A438I5A5"/>